<dbReference type="Gene3D" id="1.10.10.10">
    <property type="entry name" value="Winged helix-like DNA-binding domain superfamily/Winged helix DNA-binding domain"/>
    <property type="match status" value="1"/>
</dbReference>
<evidence type="ECO:0000313" key="2">
    <source>
        <dbReference type="EMBL" id="STZ63791.1"/>
    </source>
</evidence>
<dbReference type="AlphaFoldDB" id="A0A378TT16"/>
<evidence type="ECO:0000313" key="3">
    <source>
        <dbReference type="Proteomes" id="UP000254437"/>
    </source>
</evidence>
<reference evidence="2 3" key="1">
    <citation type="submission" date="2018-06" db="EMBL/GenBank/DDBJ databases">
        <authorList>
            <consortium name="Pathogen Informatics"/>
            <person name="Doyle S."/>
        </authorList>
    </citation>
    <scope>NUCLEOTIDE SEQUENCE [LARGE SCALE GENOMIC DNA]</scope>
    <source>
        <strain evidence="2 3">NCTC10359</strain>
    </source>
</reference>
<dbReference type="InterPro" id="IPR019885">
    <property type="entry name" value="Tscrpt_reg_HTH_AsnC-type_CS"/>
</dbReference>
<dbReference type="PROSITE" id="PS00519">
    <property type="entry name" value="HTH_ASNC_1"/>
    <property type="match status" value="1"/>
</dbReference>
<dbReference type="InterPro" id="IPR036388">
    <property type="entry name" value="WH-like_DNA-bd_sf"/>
</dbReference>
<dbReference type="InterPro" id="IPR013557">
    <property type="entry name" value="AntA/B_antirep"/>
</dbReference>
<proteinExistence type="predicted"/>
<dbReference type="Pfam" id="PF13412">
    <property type="entry name" value="HTH_24"/>
    <property type="match status" value="1"/>
</dbReference>
<dbReference type="SUPFAM" id="SSF46785">
    <property type="entry name" value="Winged helix' DNA-binding domain"/>
    <property type="match status" value="1"/>
</dbReference>
<gene>
    <name evidence="2" type="ORF">NCTC10359_02232</name>
</gene>
<name>A0A378TT16_MORLA</name>
<dbReference type="Pfam" id="PF08346">
    <property type="entry name" value="AntA"/>
    <property type="match status" value="1"/>
</dbReference>
<feature type="domain" description="AntA/AntB antirepressor" evidence="1">
    <location>
        <begin position="21"/>
        <end position="88"/>
    </location>
</feature>
<dbReference type="RefSeq" id="WP_115008085.1">
    <property type="nucleotide sequence ID" value="NZ_UGQU01000003.1"/>
</dbReference>
<evidence type="ECO:0000259" key="1">
    <source>
        <dbReference type="Pfam" id="PF08346"/>
    </source>
</evidence>
<dbReference type="PANTHER" id="PTHR36180:SF1">
    <property type="entry name" value="ANTA_ANTB ANTIREPRESSOR DOMAIN-CONTAINING PROTEIN"/>
    <property type="match status" value="1"/>
</dbReference>
<accession>A0A378TT16</accession>
<sequence length="205" mass="23558">MTTQLVPTHTANLNGELQPLVNARDLHTFLESGQDFSDWIRKRIEKYDFVEGQDFSINLWKTPTGGRPTTEYHITLDMAKELSMVERNEKGKQARRYFIAMEKQAHSQHALLDKVDNDTAWLIDELQDEVLRTQPELLKLIGYYNKDLSQKEMALLLGVSDTTIRHRLSKLARLGFIDYTPNAKFVAMGQLGYKSMKQAQLTLGV</sequence>
<organism evidence="2 3">
    <name type="scientific">Moraxella lacunata</name>
    <dbReference type="NCBI Taxonomy" id="477"/>
    <lineage>
        <taxon>Bacteria</taxon>
        <taxon>Pseudomonadati</taxon>
        <taxon>Pseudomonadota</taxon>
        <taxon>Gammaproteobacteria</taxon>
        <taxon>Moraxellales</taxon>
        <taxon>Moraxellaceae</taxon>
        <taxon>Moraxella</taxon>
    </lineage>
</organism>
<protein>
    <submittedName>
        <fullName evidence="2">Phage anti-repressor protein</fullName>
    </submittedName>
</protein>
<dbReference type="PANTHER" id="PTHR36180">
    <property type="entry name" value="DNA-BINDING PROTEIN-RELATED-RELATED"/>
    <property type="match status" value="1"/>
</dbReference>
<dbReference type="EMBL" id="UGQU01000003">
    <property type="protein sequence ID" value="STZ63791.1"/>
    <property type="molecule type" value="Genomic_DNA"/>
</dbReference>
<dbReference type="InterPro" id="IPR036390">
    <property type="entry name" value="WH_DNA-bd_sf"/>
</dbReference>
<dbReference type="Proteomes" id="UP000254437">
    <property type="component" value="Unassembled WGS sequence"/>
</dbReference>